<dbReference type="RefSeq" id="WP_062281604.1">
    <property type="nucleotide sequence ID" value="NZ_DF968181.1"/>
</dbReference>
<dbReference type="InterPro" id="IPR013785">
    <property type="entry name" value="Aldolase_TIM"/>
</dbReference>
<keyword evidence="2 3" id="KW-0456">Lyase</keyword>
<evidence type="ECO:0000256" key="2">
    <source>
        <dbReference type="ARBA" id="ARBA00023239"/>
    </source>
</evidence>
<evidence type="ECO:0000256" key="3">
    <source>
        <dbReference type="PIRNR" id="PIRNR001365"/>
    </source>
</evidence>
<proteinExistence type="inferred from homology"/>
<evidence type="ECO:0000256" key="4">
    <source>
        <dbReference type="PIRSR" id="PIRSR001365-1"/>
    </source>
</evidence>
<gene>
    <name evidence="6" type="ORF">ATC1_131073</name>
</gene>
<dbReference type="PRINTS" id="PR00146">
    <property type="entry name" value="DHPICSNTHASE"/>
</dbReference>
<dbReference type="PANTHER" id="PTHR12128:SF66">
    <property type="entry name" value="4-HYDROXY-2-OXOGLUTARATE ALDOLASE, MITOCHONDRIAL"/>
    <property type="match status" value="1"/>
</dbReference>
<dbReference type="Pfam" id="PF00701">
    <property type="entry name" value="DHDPS"/>
    <property type="match status" value="1"/>
</dbReference>
<keyword evidence="7" id="KW-1185">Reference proteome</keyword>
<feature type="binding site" evidence="5">
    <location>
        <position position="208"/>
    </location>
    <ligand>
        <name>pyruvate</name>
        <dbReference type="ChEBI" id="CHEBI:15361"/>
    </ligand>
</feature>
<accession>A0A0S7BX39</accession>
<dbReference type="PANTHER" id="PTHR12128">
    <property type="entry name" value="DIHYDRODIPICOLINATE SYNTHASE"/>
    <property type="match status" value="1"/>
</dbReference>
<dbReference type="Gene3D" id="3.20.20.70">
    <property type="entry name" value="Aldolase class I"/>
    <property type="match status" value="1"/>
</dbReference>
<dbReference type="SMART" id="SM01130">
    <property type="entry name" value="DHDPS"/>
    <property type="match status" value="1"/>
</dbReference>
<evidence type="ECO:0000313" key="7">
    <source>
        <dbReference type="Proteomes" id="UP000053370"/>
    </source>
</evidence>
<organism evidence="6">
    <name type="scientific">Flexilinea flocculi</name>
    <dbReference type="NCBI Taxonomy" id="1678840"/>
    <lineage>
        <taxon>Bacteria</taxon>
        <taxon>Bacillati</taxon>
        <taxon>Chloroflexota</taxon>
        <taxon>Anaerolineae</taxon>
        <taxon>Anaerolineales</taxon>
        <taxon>Anaerolineaceae</taxon>
        <taxon>Flexilinea</taxon>
    </lineage>
</organism>
<evidence type="ECO:0000313" key="6">
    <source>
        <dbReference type="EMBL" id="GAP41091.1"/>
    </source>
</evidence>
<sequence length="300" mass="33486">MKKLFGVITAMTTPFDENDQVDIEALEQQTEFLIKKGVNCLYPCGTTGEMYLMSVEEREKTAETVVRKAAGRVTVFIHCGAMNLTDTIRLCQHAHSIGADGVGVVTPSYFGANDRAILQYYVDICAALPNDFPVYVYVIPQCSTNDVSVDLMNKIAEACPQVIGVKYSYRDVRRIIQYLTVRNGNFSVVVGADDLFFPCLMMGADGTVSGCSGPMPEAFVNVYRYFTEGKYDEARKEQFIASKHCEFLQYGGDMSIFKNLLTMRGIRGGHMRKPLLDLESSQLPALKTKLEAFLKEENVF</sequence>
<feature type="binding site" evidence="5">
    <location>
        <position position="47"/>
    </location>
    <ligand>
        <name>pyruvate</name>
        <dbReference type="ChEBI" id="CHEBI:15361"/>
    </ligand>
</feature>
<comment type="similarity">
    <text evidence="1 3">Belongs to the DapA family.</text>
</comment>
<feature type="active site" description="Proton donor/acceptor" evidence="4">
    <location>
        <position position="137"/>
    </location>
</feature>
<reference evidence="6" key="1">
    <citation type="journal article" date="2015" name="Genome Announc.">
        <title>Draft Genome Sequence of Anaerolineae Strain TC1, a Novel Isolate from a Methanogenic Wastewater Treatment System.</title>
        <authorList>
            <person name="Matsuura N."/>
            <person name="Tourlousse D.M."/>
            <person name="Sun L."/>
            <person name="Toyonaga M."/>
            <person name="Kuroda K."/>
            <person name="Ohashi A."/>
            <person name="Cruz R."/>
            <person name="Yamaguchi T."/>
            <person name="Sekiguchi Y."/>
        </authorList>
    </citation>
    <scope>NUCLEOTIDE SEQUENCE [LARGE SCALE GENOMIC DNA]</scope>
    <source>
        <strain evidence="6">TC1</strain>
    </source>
</reference>
<dbReference type="OrthoDB" id="9782828at2"/>
<evidence type="ECO:0000256" key="5">
    <source>
        <dbReference type="PIRSR" id="PIRSR001365-2"/>
    </source>
</evidence>
<dbReference type="GO" id="GO:0008840">
    <property type="term" value="F:4-hydroxy-tetrahydrodipicolinate synthase activity"/>
    <property type="evidence" value="ECO:0007669"/>
    <property type="project" value="TreeGrafter"/>
</dbReference>
<dbReference type="PIRSF" id="PIRSF001365">
    <property type="entry name" value="DHDPS"/>
    <property type="match status" value="1"/>
</dbReference>
<dbReference type="SUPFAM" id="SSF51569">
    <property type="entry name" value="Aldolase"/>
    <property type="match status" value="1"/>
</dbReference>
<feature type="active site" description="Schiff-base intermediate with substrate" evidence="4">
    <location>
        <position position="166"/>
    </location>
</feature>
<dbReference type="AlphaFoldDB" id="A0A0S7BX39"/>
<evidence type="ECO:0000256" key="1">
    <source>
        <dbReference type="ARBA" id="ARBA00007592"/>
    </source>
</evidence>
<dbReference type="Proteomes" id="UP000053370">
    <property type="component" value="Unassembled WGS sequence"/>
</dbReference>
<name>A0A0S7BX39_9CHLR</name>
<dbReference type="STRING" id="1678840.ATC1_131073"/>
<dbReference type="InterPro" id="IPR002220">
    <property type="entry name" value="DapA-like"/>
</dbReference>
<dbReference type="CDD" id="cd00408">
    <property type="entry name" value="DHDPS-like"/>
    <property type="match status" value="1"/>
</dbReference>
<protein>
    <submittedName>
        <fullName evidence="6">Dihydrodipicolinate synthase</fullName>
    </submittedName>
</protein>
<dbReference type="PATRIC" id="fig|1678840.3.peg.2486"/>
<dbReference type="EMBL" id="DF968181">
    <property type="protein sequence ID" value="GAP41091.1"/>
    <property type="molecule type" value="Genomic_DNA"/>
</dbReference>